<evidence type="ECO:0000259" key="1">
    <source>
        <dbReference type="Pfam" id="PF00462"/>
    </source>
</evidence>
<dbReference type="CDD" id="cd02976">
    <property type="entry name" value="NrdH"/>
    <property type="match status" value="1"/>
</dbReference>
<dbReference type="RefSeq" id="WP_369017977.1">
    <property type="nucleotide sequence ID" value="NZ_CP121689.1"/>
</dbReference>
<name>A0ABZ2YDN2_9BACT</name>
<dbReference type="PANTHER" id="PTHR34386">
    <property type="entry name" value="GLUTAREDOXIN"/>
    <property type="match status" value="1"/>
</dbReference>
<reference evidence="2 3" key="1">
    <citation type="submission" date="2023-03" db="EMBL/GenBank/DDBJ databases">
        <title>Novel Species.</title>
        <authorList>
            <person name="Ma S."/>
        </authorList>
    </citation>
    <scope>NUCLEOTIDE SEQUENCE [LARGE SCALE GENOMIC DNA]</scope>
    <source>
        <strain evidence="2 3">B11</strain>
    </source>
</reference>
<protein>
    <submittedName>
        <fullName evidence="2">Glutaredoxin family protein</fullName>
    </submittedName>
</protein>
<dbReference type="PROSITE" id="PS51354">
    <property type="entry name" value="GLUTAREDOXIN_2"/>
    <property type="match status" value="1"/>
</dbReference>
<organism evidence="2 3">
    <name type="scientific">Thermatribacter velox</name>
    <dbReference type="NCBI Taxonomy" id="3039681"/>
    <lineage>
        <taxon>Bacteria</taxon>
        <taxon>Pseudomonadati</taxon>
        <taxon>Atribacterota</taxon>
        <taxon>Atribacteria</taxon>
        <taxon>Atribacterales</taxon>
        <taxon>Thermatribacteraceae</taxon>
        <taxon>Thermatribacter</taxon>
    </lineage>
</organism>
<dbReference type="SUPFAM" id="SSF52833">
    <property type="entry name" value="Thioredoxin-like"/>
    <property type="match status" value="1"/>
</dbReference>
<dbReference type="Pfam" id="PF00462">
    <property type="entry name" value="Glutaredoxin"/>
    <property type="match status" value="1"/>
</dbReference>
<dbReference type="InterPro" id="IPR051548">
    <property type="entry name" value="Grx-like_ET"/>
</dbReference>
<gene>
    <name evidence="2" type="ORF">QBE54_09605</name>
</gene>
<sequence length="85" mass="9892">MKKVMLYALSTCPFCQMTKQFFKKHNIPFDFVDVDLLPEAEKEQTVQKVQAISGRRAFPVIVIEDEVIVGYDELKIREALKDELK</sequence>
<evidence type="ECO:0000313" key="2">
    <source>
        <dbReference type="EMBL" id="WZL75828.1"/>
    </source>
</evidence>
<keyword evidence="3" id="KW-1185">Reference proteome</keyword>
<dbReference type="Proteomes" id="UP001461341">
    <property type="component" value="Chromosome"/>
</dbReference>
<feature type="domain" description="Glutaredoxin" evidence="1">
    <location>
        <begin position="4"/>
        <end position="68"/>
    </location>
</feature>
<proteinExistence type="predicted"/>
<accession>A0ABZ2YDN2</accession>
<dbReference type="InterPro" id="IPR002109">
    <property type="entry name" value="Glutaredoxin"/>
</dbReference>
<dbReference type="InterPro" id="IPR036249">
    <property type="entry name" value="Thioredoxin-like_sf"/>
</dbReference>
<dbReference type="PANTHER" id="PTHR34386:SF1">
    <property type="entry name" value="GLUTAREDOXIN-LIKE PROTEIN NRDH"/>
    <property type="match status" value="1"/>
</dbReference>
<dbReference type="EMBL" id="CP121689">
    <property type="protein sequence ID" value="WZL75828.1"/>
    <property type="molecule type" value="Genomic_DNA"/>
</dbReference>
<dbReference type="Gene3D" id="3.40.30.10">
    <property type="entry name" value="Glutaredoxin"/>
    <property type="match status" value="1"/>
</dbReference>
<evidence type="ECO:0000313" key="3">
    <source>
        <dbReference type="Proteomes" id="UP001461341"/>
    </source>
</evidence>